<evidence type="ECO:0000256" key="1">
    <source>
        <dbReference type="PIRSR" id="PIRSR000390-1"/>
    </source>
</evidence>
<dbReference type="InterPro" id="IPR015424">
    <property type="entry name" value="PyrdxlP-dep_Trfase"/>
</dbReference>
<keyword evidence="2 3" id="KW-0663">Pyridoxal phosphate</keyword>
<evidence type="ECO:0000313" key="5">
    <source>
        <dbReference type="Proteomes" id="UP000177078"/>
    </source>
</evidence>
<comment type="caution">
    <text evidence="4">The sequence shown here is derived from an EMBL/GenBank/DDBJ whole genome shotgun (WGS) entry which is preliminary data.</text>
</comment>
<dbReference type="PANTHER" id="PTHR30244">
    <property type="entry name" value="TRANSAMINASE"/>
    <property type="match status" value="1"/>
</dbReference>
<evidence type="ECO:0000256" key="2">
    <source>
        <dbReference type="PIRSR" id="PIRSR000390-2"/>
    </source>
</evidence>
<dbReference type="Pfam" id="PF01041">
    <property type="entry name" value="DegT_DnrJ_EryC1"/>
    <property type="match status" value="2"/>
</dbReference>
<organism evidence="4 5">
    <name type="scientific">Candidatus Wildermuthbacteria bacterium RIFCSPHIGHO2_12_FULL_40_12</name>
    <dbReference type="NCBI Taxonomy" id="1802457"/>
    <lineage>
        <taxon>Bacteria</taxon>
        <taxon>Candidatus Wildermuthiibacteriota</taxon>
    </lineage>
</organism>
<dbReference type="GO" id="GO:0000271">
    <property type="term" value="P:polysaccharide biosynthetic process"/>
    <property type="evidence" value="ECO:0007669"/>
    <property type="project" value="TreeGrafter"/>
</dbReference>
<dbReference type="InterPro" id="IPR015422">
    <property type="entry name" value="PyrdxlP-dep_Trfase_small"/>
</dbReference>
<evidence type="ECO:0008006" key="6">
    <source>
        <dbReference type="Google" id="ProtNLM"/>
    </source>
</evidence>
<reference evidence="4 5" key="1">
    <citation type="journal article" date="2016" name="Nat. Commun.">
        <title>Thousands of microbial genomes shed light on interconnected biogeochemical processes in an aquifer system.</title>
        <authorList>
            <person name="Anantharaman K."/>
            <person name="Brown C.T."/>
            <person name="Hug L.A."/>
            <person name="Sharon I."/>
            <person name="Castelle C.J."/>
            <person name="Probst A.J."/>
            <person name="Thomas B.C."/>
            <person name="Singh A."/>
            <person name="Wilkins M.J."/>
            <person name="Karaoz U."/>
            <person name="Brodie E.L."/>
            <person name="Williams K.H."/>
            <person name="Hubbard S.S."/>
            <person name="Banfield J.F."/>
        </authorList>
    </citation>
    <scope>NUCLEOTIDE SEQUENCE [LARGE SCALE GENOMIC DNA]</scope>
</reference>
<proteinExistence type="inferred from homology"/>
<sequence length="409" mass="47022">MLKPISISLSPNTESDDILLAFKLQFSSWLWQKGRAIGELEKRFQDYIGMNYAASFNSGRSALVAILDSLNLTKDSEVLIQAFTCNAVVNPILWLGLKPIFIDCSKDTFNVDLDDLRNKISPNSKVLIVQHTFGLPSAMDEILRICQEYNLTLIEDCAHALGAKFNGRSVGTFGDAAFFSFSRDKVISSVYGGIAITNNELLAKTIKDFQKKIGYPSFGWTFQQLIHPTLMNWIILPTYKTFGKYLLFFFQWLHVLSKAVHWKEKRGEKPDYFPKRMPNALAILALNQLKKIERFNNHREKIAEFYRTELKNASFELPPNVEQIYLRFTLKHPRAHEIIRKAWQSNILIGDWYDSPVAPKDTKLEKIGYQIGSCPTAEKLSKETFNLPTHINISKKEAQKIIDFLKQWR</sequence>
<comment type="similarity">
    <text evidence="3">Belongs to the DegT/DnrJ/EryC1 family.</text>
</comment>
<dbReference type="AlphaFoldDB" id="A0A1G2RC09"/>
<name>A0A1G2RC09_9BACT</name>
<dbReference type="EMBL" id="MHUC01000031">
    <property type="protein sequence ID" value="OHA70384.1"/>
    <property type="molecule type" value="Genomic_DNA"/>
</dbReference>
<protein>
    <recommendedName>
        <fullName evidence="6">DegT/DnrJ/EryC1/StrS aminotransferase</fullName>
    </recommendedName>
</protein>
<dbReference type="STRING" id="1802457.A3F15_02485"/>
<dbReference type="GO" id="GO:0030170">
    <property type="term" value="F:pyridoxal phosphate binding"/>
    <property type="evidence" value="ECO:0007669"/>
    <property type="project" value="TreeGrafter"/>
</dbReference>
<dbReference type="Gene3D" id="3.90.1150.10">
    <property type="entry name" value="Aspartate Aminotransferase, domain 1"/>
    <property type="match status" value="1"/>
</dbReference>
<dbReference type="PANTHER" id="PTHR30244:SF34">
    <property type="entry name" value="DTDP-4-AMINO-4,6-DIDEOXYGALACTOSE TRANSAMINASE"/>
    <property type="match status" value="1"/>
</dbReference>
<dbReference type="Proteomes" id="UP000177078">
    <property type="component" value="Unassembled WGS sequence"/>
</dbReference>
<accession>A0A1G2RC09</accession>
<dbReference type="InterPro" id="IPR015421">
    <property type="entry name" value="PyrdxlP-dep_Trfase_major"/>
</dbReference>
<dbReference type="GO" id="GO:0008483">
    <property type="term" value="F:transaminase activity"/>
    <property type="evidence" value="ECO:0007669"/>
    <property type="project" value="TreeGrafter"/>
</dbReference>
<feature type="active site" description="Proton acceptor" evidence="1">
    <location>
        <position position="185"/>
    </location>
</feature>
<evidence type="ECO:0000313" key="4">
    <source>
        <dbReference type="EMBL" id="OHA70384.1"/>
    </source>
</evidence>
<dbReference type="SUPFAM" id="SSF53383">
    <property type="entry name" value="PLP-dependent transferases"/>
    <property type="match status" value="1"/>
</dbReference>
<gene>
    <name evidence="4" type="ORF">A3F15_02485</name>
</gene>
<evidence type="ECO:0000256" key="3">
    <source>
        <dbReference type="RuleBase" id="RU004508"/>
    </source>
</evidence>
<dbReference type="Gene3D" id="3.40.640.10">
    <property type="entry name" value="Type I PLP-dependent aspartate aminotransferase-like (Major domain)"/>
    <property type="match status" value="1"/>
</dbReference>
<dbReference type="PIRSF" id="PIRSF000390">
    <property type="entry name" value="PLP_StrS"/>
    <property type="match status" value="1"/>
</dbReference>
<dbReference type="InterPro" id="IPR000653">
    <property type="entry name" value="DegT/StrS_aminotransferase"/>
</dbReference>
<feature type="modified residue" description="N6-(pyridoxal phosphate)lysine" evidence="2">
    <location>
        <position position="185"/>
    </location>
</feature>